<feature type="region of interest" description="Disordered" evidence="5">
    <location>
        <begin position="245"/>
        <end position="265"/>
    </location>
</feature>
<reference evidence="7 8" key="1">
    <citation type="submission" date="2023-06" db="EMBL/GenBank/DDBJ databases">
        <authorList>
            <person name="Oyuntsetseg B."/>
            <person name="Kim S.B."/>
        </authorList>
    </citation>
    <scope>NUCLEOTIDE SEQUENCE [LARGE SCALE GENOMIC DNA]</scope>
    <source>
        <strain evidence="7 8">2-2</strain>
    </source>
</reference>
<protein>
    <recommendedName>
        <fullName evidence="6">RNA polymerase sigma factor 70 region 4 type 2 domain-containing protein</fullName>
    </recommendedName>
</protein>
<proteinExistence type="inferred from homology"/>
<evidence type="ECO:0000256" key="4">
    <source>
        <dbReference type="ARBA" id="ARBA00023163"/>
    </source>
</evidence>
<evidence type="ECO:0000259" key="6">
    <source>
        <dbReference type="Pfam" id="PF08281"/>
    </source>
</evidence>
<feature type="domain" description="RNA polymerase sigma factor 70 region 4 type 2" evidence="6">
    <location>
        <begin position="197"/>
        <end position="231"/>
    </location>
</feature>
<name>A0ABY8XYF8_9PSEU</name>
<evidence type="ECO:0000256" key="1">
    <source>
        <dbReference type="ARBA" id="ARBA00010641"/>
    </source>
</evidence>
<dbReference type="InterPro" id="IPR013249">
    <property type="entry name" value="RNA_pol_sigma70_r4_t2"/>
</dbReference>
<evidence type="ECO:0000313" key="8">
    <source>
        <dbReference type="Proteomes" id="UP001227101"/>
    </source>
</evidence>
<evidence type="ECO:0000313" key="7">
    <source>
        <dbReference type="EMBL" id="WIV60740.1"/>
    </source>
</evidence>
<dbReference type="RefSeq" id="WP_285458349.1">
    <property type="nucleotide sequence ID" value="NZ_CP127173.1"/>
</dbReference>
<dbReference type="Gene3D" id="1.10.10.10">
    <property type="entry name" value="Winged helix-like DNA-binding domain superfamily/Winged helix DNA-binding domain"/>
    <property type="match status" value="1"/>
</dbReference>
<accession>A0ABY8XYF8</accession>
<evidence type="ECO:0000256" key="5">
    <source>
        <dbReference type="SAM" id="MobiDB-lite"/>
    </source>
</evidence>
<keyword evidence="3" id="KW-0731">Sigma factor</keyword>
<evidence type="ECO:0000256" key="3">
    <source>
        <dbReference type="ARBA" id="ARBA00023082"/>
    </source>
</evidence>
<organism evidence="7 8">
    <name type="scientific">Amycolatopsis nalaikhensis</name>
    <dbReference type="NCBI Taxonomy" id="715472"/>
    <lineage>
        <taxon>Bacteria</taxon>
        <taxon>Bacillati</taxon>
        <taxon>Actinomycetota</taxon>
        <taxon>Actinomycetes</taxon>
        <taxon>Pseudonocardiales</taxon>
        <taxon>Pseudonocardiaceae</taxon>
        <taxon>Amycolatopsis</taxon>
    </lineage>
</organism>
<dbReference type="Pfam" id="PF08281">
    <property type="entry name" value="Sigma70_r4_2"/>
    <property type="match status" value="1"/>
</dbReference>
<comment type="similarity">
    <text evidence="1">Belongs to the sigma-70 factor family. ECF subfamily.</text>
</comment>
<evidence type="ECO:0000256" key="2">
    <source>
        <dbReference type="ARBA" id="ARBA00023015"/>
    </source>
</evidence>
<dbReference type="Proteomes" id="UP001227101">
    <property type="component" value="Chromosome"/>
</dbReference>
<dbReference type="InterPro" id="IPR036388">
    <property type="entry name" value="WH-like_DNA-bd_sf"/>
</dbReference>
<dbReference type="EMBL" id="CP127173">
    <property type="protein sequence ID" value="WIV60740.1"/>
    <property type="molecule type" value="Genomic_DNA"/>
</dbReference>
<gene>
    <name evidence="7" type="ORF">QP939_20055</name>
</gene>
<keyword evidence="8" id="KW-1185">Reference proteome</keyword>
<sequence>MARIRQRYTEQRSAGLGDLLEAAQAAGVYSKKRKTPAGDRMYTPQAQRLFEELWTYSYPVLKAQLGVDAGFTAALRVVRGMPYVSDEAREAIMETEYHRDDLAADMILTALPRFFGKVIERREWDSTKSKLTTFFVNACWLAYPEVLKRWLKERTELTGTVDDSSVKTVKAVDLQVPNQELVRMIVLKADHTRVRPILALLWEGYTIAEAAEKLELNPSTVRSRLFEFRKKKLLPQIAQGNIFPPRGHALQSPYPDPFDTEPDWEPDWSAFDIEDLA</sequence>
<keyword evidence="2" id="KW-0805">Transcription regulation</keyword>
<keyword evidence="4" id="KW-0804">Transcription</keyword>